<keyword evidence="3" id="KW-0808">Transferase</keyword>
<evidence type="ECO:0000313" key="11">
    <source>
        <dbReference type="Proteomes" id="UP001153555"/>
    </source>
</evidence>
<comment type="subcellular location">
    <subcellularLocation>
        <location evidence="8">Nucleus</location>
    </subcellularLocation>
</comment>
<keyword evidence="8" id="KW-0539">Nucleus</keyword>
<dbReference type="InterPro" id="IPR003613">
    <property type="entry name" value="Ubox_domain"/>
</dbReference>
<evidence type="ECO:0000256" key="7">
    <source>
        <dbReference type="PROSITE-ProRule" id="PRU00259"/>
    </source>
</evidence>
<sequence length="545" mass="61490">MIQKSHRSDRRFLEFPAVHPCEGISPATLLESLINISKSICIIHQSKPFPTQRKNARETSRQISILSIFFEEIRDQLPGNLSDGSIVLCLSDLHVAVVLFDECDFACAEVFEGRNSNFEALSCLNLEDFRCPISLELMTDPVTVSTGQTYDRFGSDRQKRKAAHEIRLLAKSNIYNRTCLIESGAIFPLLELLDSDDPAMQEIAISGLLKLSKQPKGAKSIIENGGFSSVLEVLKNGLTPESKQTAAATIFYLSSSHENRKLIGENKETIPSLLELVREGTSCGKKNSVVAIFALLFYHKNRQRALSANAVPILIKLLELPERTELKADTLAVLSALADSVEGSFEIVRADGLTLTLRLLHSMETRAGKEYCVSILHSLCLNCGQEVVSVLAKDVSLMPALYSLLTDGTSHACKKSRSLIKILQRFFETRSFCLVGETRQERVFYFSPNNTHKLIRSFHPLRVRKYICRLKMATEQPKPATEGAKVDLFEDDDEFEEFEVDQEWDDDKELKEITQQWEDDWDDDDVNDDFSLQLRRELEGNTEKK</sequence>
<comment type="function">
    <text evidence="8">Component of the 26S proteasome, a multiprotein complex involved in the ATP-dependent degradation of ubiquitinated proteins.</text>
</comment>
<dbReference type="OrthoDB" id="10064100at2759"/>
<evidence type="ECO:0000256" key="4">
    <source>
        <dbReference type="ARBA" id="ARBA00022737"/>
    </source>
</evidence>
<proteinExistence type="inferred from homology"/>
<dbReference type="GO" id="GO:0043248">
    <property type="term" value="P:proteasome assembly"/>
    <property type="evidence" value="ECO:0007669"/>
    <property type="project" value="UniProtKB-UniRule"/>
</dbReference>
<dbReference type="Gene3D" id="1.25.10.10">
    <property type="entry name" value="Leucine-rich Repeat Variant"/>
    <property type="match status" value="2"/>
</dbReference>
<dbReference type="InterPro" id="IPR007834">
    <property type="entry name" value="DSS1_SEM1"/>
</dbReference>
<evidence type="ECO:0000256" key="2">
    <source>
        <dbReference type="ARBA" id="ARBA00004906"/>
    </source>
</evidence>
<evidence type="ECO:0000256" key="1">
    <source>
        <dbReference type="ARBA" id="ARBA00000900"/>
    </source>
</evidence>
<dbReference type="GO" id="GO:0008541">
    <property type="term" value="C:proteasome regulatory particle, lid subcomplex"/>
    <property type="evidence" value="ECO:0007669"/>
    <property type="project" value="UniProtKB-UniRule"/>
</dbReference>
<organism evidence="10 11">
    <name type="scientific">Striga hermonthica</name>
    <name type="common">Purple witchweed</name>
    <name type="synonym">Buchnera hermonthica</name>
    <dbReference type="NCBI Taxonomy" id="68872"/>
    <lineage>
        <taxon>Eukaryota</taxon>
        <taxon>Viridiplantae</taxon>
        <taxon>Streptophyta</taxon>
        <taxon>Embryophyta</taxon>
        <taxon>Tracheophyta</taxon>
        <taxon>Spermatophyta</taxon>
        <taxon>Magnoliopsida</taxon>
        <taxon>eudicotyledons</taxon>
        <taxon>Gunneridae</taxon>
        <taxon>Pentapetalae</taxon>
        <taxon>asterids</taxon>
        <taxon>lamiids</taxon>
        <taxon>Lamiales</taxon>
        <taxon>Orobanchaceae</taxon>
        <taxon>Buchnereae</taxon>
        <taxon>Striga</taxon>
    </lineage>
</organism>
<dbReference type="SMART" id="SM01385">
    <property type="entry name" value="DSS1_SEM1"/>
    <property type="match status" value="1"/>
</dbReference>
<keyword evidence="8" id="KW-0647">Proteasome</keyword>
<feature type="repeat" description="ARM" evidence="7">
    <location>
        <begin position="309"/>
        <end position="352"/>
    </location>
</feature>
<dbReference type="Pfam" id="PF05160">
    <property type="entry name" value="DSS1_SEM1"/>
    <property type="match status" value="1"/>
</dbReference>
<dbReference type="SUPFAM" id="SSF48371">
    <property type="entry name" value="ARM repeat"/>
    <property type="match status" value="1"/>
</dbReference>
<name>A0A9N7REY4_STRHE</name>
<comment type="pathway">
    <text evidence="2">Protein modification; protein ubiquitination.</text>
</comment>
<evidence type="ECO:0000313" key="10">
    <source>
        <dbReference type="EMBL" id="CAA0826743.1"/>
    </source>
</evidence>
<dbReference type="GO" id="GO:0016567">
    <property type="term" value="P:protein ubiquitination"/>
    <property type="evidence" value="ECO:0007669"/>
    <property type="project" value="InterPro"/>
</dbReference>
<dbReference type="AlphaFoldDB" id="A0A9N7REY4"/>
<dbReference type="GO" id="GO:0006406">
    <property type="term" value="P:mRNA export from nucleus"/>
    <property type="evidence" value="ECO:0007669"/>
    <property type="project" value="UniProtKB-UniRule"/>
</dbReference>
<feature type="repeat" description="ARM" evidence="7">
    <location>
        <begin position="184"/>
        <end position="226"/>
    </location>
</feature>
<feature type="domain" description="U-box" evidence="9">
    <location>
        <begin position="124"/>
        <end position="152"/>
    </location>
</feature>
<keyword evidence="4" id="KW-0677">Repeat</keyword>
<dbReference type="Proteomes" id="UP001153555">
    <property type="component" value="Unassembled WGS sequence"/>
</dbReference>
<dbReference type="InterPro" id="IPR016024">
    <property type="entry name" value="ARM-type_fold"/>
</dbReference>
<reference evidence="10" key="1">
    <citation type="submission" date="2019-12" db="EMBL/GenBank/DDBJ databases">
        <authorList>
            <person name="Scholes J."/>
        </authorList>
    </citation>
    <scope>NUCLEOTIDE SEQUENCE</scope>
</reference>
<dbReference type="SMART" id="SM00185">
    <property type="entry name" value="ARM"/>
    <property type="match status" value="3"/>
</dbReference>
<accession>A0A9N7REY4</accession>
<comment type="caution">
    <text evidence="10">The sequence shown here is derived from an EMBL/GenBank/DDBJ whole genome shotgun (WGS) entry which is preliminary data.</text>
</comment>
<protein>
    <recommendedName>
        <fullName evidence="8">26S proteasome complex subunit SEM1</fullName>
    </recommendedName>
</protein>
<dbReference type="Pfam" id="PF04564">
    <property type="entry name" value="U-box"/>
    <property type="match status" value="1"/>
</dbReference>
<evidence type="ECO:0000256" key="3">
    <source>
        <dbReference type="ARBA" id="ARBA00022679"/>
    </source>
</evidence>
<dbReference type="PANTHER" id="PTHR23315:SF116">
    <property type="entry name" value="RING-TYPE E3 UBIQUITIN TRANSFERASE"/>
    <property type="match status" value="1"/>
</dbReference>
<evidence type="ECO:0000259" key="9">
    <source>
        <dbReference type="PROSITE" id="PS51698"/>
    </source>
</evidence>
<dbReference type="Pfam" id="PF25598">
    <property type="entry name" value="ARM_PUB"/>
    <property type="match status" value="1"/>
</dbReference>
<dbReference type="SUPFAM" id="SSF57850">
    <property type="entry name" value="RING/U-box"/>
    <property type="match status" value="1"/>
</dbReference>
<dbReference type="GO" id="GO:0061630">
    <property type="term" value="F:ubiquitin protein ligase activity"/>
    <property type="evidence" value="ECO:0007669"/>
    <property type="project" value="UniProtKB-EC"/>
</dbReference>
<dbReference type="EMBL" id="CACSLK010027624">
    <property type="protein sequence ID" value="CAA0826743.1"/>
    <property type="molecule type" value="Genomic_DNA"/>
</dbReference>
<evidence type="ECO:0000256" key="5">
    <source>
        <dbReference type="ARBA" id="ARBA00022786"/>
    </source>
</evidence>
<dbReference type="InterPro" id="IPR058678">
    <property type="entry name" value="ARM_PUB"/>
</dbReference>
<dbReference type="PROSITE" id="PS50176">
    <property type="entry name" value="ARM_REPEAT"/>
    <property type="match status" value="2"/>
</dbReference>
<keyword evidence="5" id="KW-0833">Ubl conjugation pathway</keyword>
<dbReference type="InterPro" id="IPR013083">
    <property type="entry name" value="Znf_RING/FYVE/PHD"/>
</dbReference>
<dbReference type="Gene3D" id="3.30.40.10">
    <property type="entry name" value="Zinc/RING finger domain, C3HC4 (zinc finger)"/>
    <property type="match status" value="1"/>
</dbReference>
<dbReference type="PANTHER" id="PTHR23315">
    <property type="entry name" value="U BOX DOMAIN-CONTAINING"/>
    <property type="match status" value="1"/>
</dbReference>
<gene>
    <name evidence="10" type="ORF">SHERM_01939</name>
</gene>
<comment type="catalytic activity">
    <reaction evidence="1">
        <text>S-ubiquitinyl-[E2 ubiquitin-conjugating enzyme]-L-cysteine + [acceptor protein]-L-lysine = [E2 ubiquitin-conjugating enzyme]-L-cysteine + N(6)-ubiquitinyl-[acceptor protein]-L-lysine.</text>
        <dbReference type="EC" id="2.3.2.27"/>
    </reaction>
</comment>
<comment type="similarity">
    <text evidence="6 8">Belongs to the DSS1/SEM1 family.</text>
</comment>
<dbReference type="InterPro" id="IPR011989">
    <property type="entry name" value="ARM-like"/>
</dbReference>
<dbReference type="PROSITE" id="PS51698">
    <property type="entry name" value="U_BOX"/>
    <property type="match status" value="1"/>
</dbReference>
<dbReference type="InterPro" id="IPR000225">
    <property type="entry name" value="Armadillo"/>
</dbReference>
<evidence type="ECO:0000256" key="6">
    <source>
        <dbReference type="ARBA" id="ARBA00034491"/>
    </source>
</evidence>
<dbReference type="GO" id="GO:0005634">
    <property type="term" value="C:nucleus"/>
    <property type="evidence" value="ECO:0007669"/>
    <property type="project" value="UniProtKB-SubCell"/>
</dbReference>
<keyword evidence="11" id="KW-1185">Reference proteome</keyword>
<evidence type="ECO:0000256" key="8">
    <source>
        <dbReference type="RuleBase" id="RU369057"/>
    </source>
</evidence>